<name>A0ACB9ULX3_9CETA</name>
<sequence length="132" mass="13914">MEPGAAPAPRLRLERAHQAEKPNQPSPDVRSAGSEAPEEAPMAGSARALDKAGGHPSLVPRTRGPGGARSESPPPPRSGTHREATRPRPPQKPTERLQTSSAGVPPQRPPQFRGGAFTQARVHAAKEVPPPF</sequence>
<dbReference type="Proteomes" id="UP001057279">
    <property type="component" value="Linkage Group LG15"/>
</dbReference>
<evidence type="ECO:0000313" key="1">
    <source>
        <dbReference type="EMBL" id="KAI4573102.1"/>
    </source>
</evidence>
<proteinExistence type="predicted"/>
<evidence type="ECO:0000313" key="2">
    <source>
        <dbReference type="Proteomes" id="UP001057279"/>
    </source>
</evidence>
<comment type="caution">
    <text evidence="1">The sequence shown here is derived from an EMBL/GenBank/DDBJ whole genome shotgun (WGS) entry which is preliminary data.</text>
</comment>
<accession>A0ACB9ULX3</accession>
<protein>
    <submittedName>
        <fullName evidence="1">Uncharacterized protein</fullName>
    </submittedName>
</protein>
<dbReference type="EMBL" id="CM043040">
    <property type="protein sequence ID" value="KAI4573102.1"/>
    <property type="molecule type" value="Genomic_DNA"/>
</dbReference>
<gene>
    <name evidence="1" type="ORF">MJG53_012940</name>
</gene>
<organism evidence="1 2">
    <name type="scientific">Ovis ammon polii x Ovis aries</name>
    <dbReference type="NCBI Taxonomy" id="2918886"/>
    <lineage>
        <taxon>Eukaryota</taxon>
        <taxon>Metazoa</taxon>
        <taxon>Chordata</taxon>
        <taxon>Craniata</taxon>
        <taxon>Vertebrata</taxon>
        <taxon>Euteleostomi</taxon>
        <taxon>Mammalia</taxon>
        <taxon>Eutheria</taxon>
        <taxon>Laurasiatheria</taxon>
        <taxon>Artiodactyla</taxon>
        <taxon>Ruminantia</taxon>
        <taxon>Pecora</taxon>
        <taxon>Bovidae</taxon>
        <taxon>Caprinae</taxon>
        <taxon>Ovis</taxon>
    </lineage>
</organism>
<keyword evidence="2" id="KW-1185">Reference proteome</keyword>
<reference evidence="1" key="1">
    <citation type="submission" date="2022-03" db="EMBL/GenBank/DDBJ databases">
        <title>Genomic analyses of argali, domestic sheep and their hybrids provide insights into chromosomal evolution, heterosis and genetic basis of agronomic traits.</title>
        <authorList>
            <person name="Li M."/>
        </authorList>
    </citation>
    <scope>NUCLEOTIDE SEQUENCE</scope>
    <source>
        <strain evidence="1">F1 hybrid</strain>
    </source>
</reference>